<dbReference type="Proteomes" id="UP000235392">
    <property type="component" value="Unassembled WGS sequence"/>
</dbReference>
<feature type="compositionally biased region" description="Basic and acidic residues" evidence="1">
    <location>
        <begin position="159"/>
        <end position="170"/>
    </location>
</feature>
<feature type="non-terminal residue" evidence="2">
    <location>
        <position position="1"/>
    </location>
</feature>
<dbReference type="EMBL" id="PGCI01001535">
    <property type="protein sequence ID" value="PLW04546.1"/>
    <property type="molecule type" value="Genomic_DNA"/>
</dbReference>
<evidence type="ECO:0000256" key="1">
    <source>
        <dbReference type="SAM" id="MobiDB-lite"/>
    </source>
</evidence>
<accession>A0A2N5RU76</accession>
<feature type="compositionally biased region" description="Polar residues" evidence="1">
    <location>
        <begin position="177"/>
        <end position="196"/>
    </location>
</feature>
<comment type="caution">
    <text evidence="2">The sequence shown here is derived from an EMBL/GenBank/DDBJ whole genome shotgun (WGS) entry which is preliminary data.</text>
</comment>
<gene>
    <name evidence="2" type="ORF">PCASD_25888</name>
</gene>
<dbReference type="AlphaFoldDB" id="A0A2N5RU76"/>
<feature type="compositionally biased region" description="Basic and acidic residues" evidence="1">
    <location>
        <begin position="113"/>
        <end position="128"/>
    </location>
</feature>
<protein>
    <submittedName>
        <fullName evidence="2">Uncharacterized protein</fullName>
    </submittedName>
</protein>
<sequence length="215" mass="24631">SPAAAPAVKKRGKKKEEPVVPVDGEAVVREWRHRLQRLFLGKAALTEKMMPEIDGVFTDIEQFEMKTEWLTSSKLAKVLKRVGVLEDSKVPMDAQYNIRARARALQENRLPRERQWERKYRPDCRKEGGGSGANGKEHKKLSDPDDMKMDEDDTLPIRVAEESGEAKPLDDAAPMERQSSPPQFKPTVTTKQSLLNLRQPTRSRRCQRQTRSNER</sequence>
<proteinExistence type="predicted"/>
<organism evidence="2 3">
    <name type="scientific">Puccinia coronata f. sp. avenae</name>
    <dbReference type="NCBI Taxonomy" id="200324"/>
    <lineage>
        <taxon>Eukaryota</taxon>
        <taxon>Fungi</taxon>
        <taxon>Dikarya</taxon>
        <taxon>Basidiomycota</taxon>
        <taxon>Pucciniomycotina</taxon>
        <taxon>Pucciniomycetes</taxon>
        <taxon>Pucciniales</taxon>
        <taxon>Pucciniaceae</taxon>
        <taxon>Puccinia</taxon>
    </lineage>
</organism>
<evidence type="ECO:0000313" key="2">
    <source>
        <dbReference type="EMBL" id="PLW04546.1"/>
    </source>
</evidence>
<feature type="region of interest" description="Disordered" evidence="1">
    <location>
        <begin position="113"/>
        <end position="215"/>
    </location>
</feature>
<reference evidence="2 3" key="1">
    <citation type="submission" date="2017-11" db="EMBL/GenBank/DDBJ databases">
        <title>De novo assembly and phasing of dikaryotic genomes from two isolates of Puccinia coronata f. sp. avenae, the causal agent of oat crown rust.</title>
        <authorList>
            <person name="Miller M.E."/>
            <person name="Zhang Y."/>
            <person name="Omidvar V."/>
            <person name="Sperschneider J."/>
            <person name="Schwessinger B."/>
            <person name="Raley C."/>
            <person name="Palmer J.M."/>
            <person name="Garnica D."/>
            <person name="Upadhyaya N."/>
            <person name="Rathjen J."/>
            <person name="Taylor J.M."/>
            <person name="Park R.F."/>
            <person name="Dodds P.N."/>
            <person name="Hirsch C.D."/>
            <person name="Kianian S.F."/>
            <person name="Figueroa M."/>
        </authorList>
    </citation>
    <scope>NUCLEOTIDE SEQUENCE [LARGE SCALE GENOMIC DNA]</scope>
    <source>
        <strain evidence="2">12SD80</strain>
    </source>
</reference>
<name>A0A2N5RU76_9BASI</name>
<evidence type="ECO:0000313" key="3">
    <source>
        <dbReference type="Proteomes" id="UP000235392"/>
    </source>
</evidence>